<reference evidence="2" key="1">
    <citation type="submission" date="2015-03" db="EMBL/GenBank/DDBJ databases">
        <authorList>
            <consortium name="Pathogen Informatics"/>
        </authorList>
    </citation>
    <scope>NUCLEOTIDE SEQUENCE [LARGE SCALE GENOMIC DNA]</scope>
    <source>
        <strain evidence="2">R148</strain>
    </source>
</reference>
<dbReference type="NCBIfam" id="NF008681">
    <property type="entry name" value="PRK11700.1-4"/>
    <property type="match status" value="1"/>
</dbReference>
<dbReference type="GO" id="GO:0005829">
    <property type="term" value="C:cytosol"/>
    <property type="evidence" value="ECO:0007669"/>
    <property type="project" value="TreeGrafter"/>
</dbReference>
<dbReference type="Proteomes" id="UP000043316">
    <property type="component" value="Unassembled WGS sequence"/>
</dbReference>
<proteinExistence type="predicted"/>
<dbReference type="SUPFAM" id="SSF54593">
    <property type="entry name" value="Glyoxalase/Bleomycin resistance protein/Dihydroxybiphenyl dioxygenase"/>
    <property type="match status" value="1"/>
</dbReference>
<evidence type="ECO:0000313" key="1">
    <source>
        <dbReference type="EMBL" id="CRY54054.1"/>
    </source>
</evidence>
<sequence length="186" mass="21222">MRSLKDIAQLQDLIIDLPIFEQKLANFSAKLNLDLTQFSADHISLRCYQTETAERWRSGLLQCGYLMSETQINGRPICLFDLVHPLSIGPWQIDCIELPYPGKTHYPHQGWEHVELVIPGDPQTLRQRARALLPAELPVGMTEKFSSPQGEHERLANPTLAVSDGEITIKFHPYTLRQIIESEHNN</sequence>
<dbReference type="InterPro" id="IPR029068">
    <property type="entry name" value="Glyas_Bleomycin-R_OHBP_Dase"/>
</dbReference>
<dbReference type="EMBL" id="CWJI01000001">
    <property type="protein sequence ID" value="CRY54054.1"/>
    <property type="molecule type" value="Genomic_DNA"/>
</dbReference>
<accession>A0A0H5LSG7</accession>
<dbReference type="RefSeq" id="WP_053009020.1">
    <property type="nucleotide sequence ID" value="NZ_CWJI01000001.1"/>
</dbReference>
<dbReference type="InterPro" id="IPR010393">
    <property type="entry name" value="DUF991_YecM-like"/>
</dbReference>
<dbReference type="Gene3D" id="3.10.180.10">
    <property type="entry name" value="2,3-Dihydroxybiphenyl 1,2-Dioxygenase, domain 1"/>
    <property type="match status" value="1"/>
</dbReference>
<name>A0A0H5LSG7_YERIN</name>
<dbReference type="PANTHER" id="PTHR37519:SF1">
    <property type="entry name" value="DIHYDROXYBIPHENYL DIOXYGENASE DOMAIN-CONTAINING PROTEIN"/>
    <property type="match status" value="1"/>
</dbReference>
<protein>
    <submittedName>
        <fullName evidence="1">Protein yecM</fullName>
    </submittedName>
</protein>
<dbReference type="Pfam" id="PF06185">
    <property type="entry name" value="YecM"/>
    <property type="match status" value="1"/>
</dbReference>
<evidence type="ECO:0000313" key="2">
    <source>
        <dbReference type="Proteomes" id="UP000043316"/>
    </source>
</evidence>
<gene>
    <name evidence="1" type="primary">yecM</name>
    <name evidence="1" type="ORF">ERS008476_00965</name>
</gene>
<dbReference type="AlphaFoldDB" id="A0A0H5LSG7"/>
<organism evidence="1 2">
    <name type="scientific">Yersinia intermedia</name>
    <dbReference type="NCBI Taxonomy" id="631"/>
    <lineage>
        <taxon>Bacteria</taxon>
        <taxon>Pseudomonadati</taxon>
        <taxon>Pseudomonadota</taxon>
        <taxon>Gammaproteobacteria</taxon>
        <taxon>Enterobacterales</taxon>
        <taxon>Yersiniaceae</taxon>
        <taxon>Yersinia</taxon>
    </lineage>
</organism>
<dbReference type="PANTHER" id="PTHR37519">
    <property type="match status" value="1"/>
</dbReference>